<dbReference type="GO" id="GO:0003968">
    <property type="term" value="F:RNA-directed RNA polymerase activity"/>
    <property type="evidence" value="ECO:0007669"/>
    <property type="project" value="UniProtKB-KW"/>
</dbReference>
<organism evidence="4 5">
    <name type="scientific">Pestalotiopsis fici (strain W106-1 / CGMCC3.15140)</name>
    <dbReference type="NCBI Taxonomy" id="1229662"/>
    <lineage>
        <taxon>Eukaryota</taxon>
        <taxon>Fungi</taxon>
        <taxon>Dikarya</taxon>
        <taxon>Ascomycota</taxon>
        <taxon>Pezizomycotina</taxon>
        <taxon>Sordariomycetes</taxon>
        <taxon>Xylariomycetidae</taxon>
        <taxon>Amphisphaeriales</taxon>
        <taxon>Sporocadaceae</taxon>
        <taxon>Pestalotiopsis</taxon>
    </lineage>
</organism>
<name>W3XFG7_PESFW</name>
<dbReference type="GO" id="GO:0031380">
    <property type="term" value="C:nuclear RNA-directed RNA polymerase complex"/>
    <property type="evidence" value="ECO:0007669"/>
    <property type="project" value="TreeGrafter"/>
</dbReference>
<dbReference type="InterPro" id="IPR057596">
    <property type="entry name" value="RDRP_core"/>
</dbReference>
<dbReference type="Pfam" id="PF05183">
    <property type="entry name" value="RdRP"/>
    <property type="match status" value="1"/>
</dbReference>
<dbReference type="Proteomes" id="UP000030651">
    <property type="component" value="Unassembled WGS sequence"/>
</dbReference>
<dbReference type="OMA" id="DDYLVIW"/>
<feature type="compositionally biased region" description="Polar residues" evidence="2">
    <location>
        <begin position="24"/>
        <end position="48"/>
    </location>
</feature>
<feature type="compositionally biased region" description="Polar residues" evidence="2">
    <location>
        <begin position="1336"/>
        <end position="1345"/>
    </location>
</feature>
<keyword evidence="5" id="KW-1185">Reference proteome</keyword>
<keyword evidence="1" id="KW-0808">Transferase</keyword>
<accession>W3XFG7</accession>
<gene>
    <name evidence="4" type="ORF">PFICI_02795</name>
</gene>
<comment type="similarity">
    <text evidence="1">Belongs to the RdRP family.</text>
</comment>
<dbReference type="PANTHER" id="PTHR23079">
    <property type="entry name" value="RNA-DEPENDENT RNA POLYMERASE"/>
    <property type="match status" value="1"/>
</dbReference>
<dbReference type="OrthoDB" id="6513042at2759"/>
<dbReference type="EC" id="2.7.7.48" evidence="1"/>
<feature type="region of interest" description="Disordered" evidence="2">
    <location>
        <begin position="1311"/>
        <end position="1356"/>
    </location>
</feature>
<reference evidence="5" key="1">
    <citation type="journal article" date="2015" name="BMC Genomics">
        <title>Genomic and transcriptomic analysis of the endophytic fungus Pestalotiopsis fici reveals its lifestyle and high potential for synthesis of natural products.</title>
        <authorList>
            <person name="Wang X."/>
            <person name="Zhang X."/>
            <person name="Liu L."/>
            <person name="Xiang M."/>
            <person name="Wang W."/>
            <person name="Sun X."/>
            <person name="Che Y."/>
            <person name="Guo L."/>
            <person name="Liu G."/>
            <person name="Guo L."/>
            <person name="Wang C."/>
            <person name="Yin W.B."/>
            <person name="Stadler M."/>
            <person name="Zhang X."/>
            <person name="Liu X."/>
        </authorList>
    </citation>
    <scope>NUCLEOTIDE SEQUENCE [LARGE SCALE GENOMIC DNA]</scope>
    <source>
        <strain evidence="5">W106-1 / CGMCC3.15140</strain>
    </source>
</reference>
<comment type="catalytic activity">
    <reaction evidence="1">
        <text>RNA(n) + a ribonucleoside 5'-triphosphate = RNA(n+1) + diphosphate</text>
        <dbReference type="Rhea" id="RHEA:21248"/>
        <dbReference type="Rhea" id="RHEA-COMP:14527"/>
        <dbReference type="Rhea" id="RHEA-COMP:17342"/>
        <dbReference type="ChEBI" id="CHEBI:33019"/>
        <dbReference type="ChEBI" id="CHEBI:61557"/>
        <dbReference type="ChEBI" id="CHEBI:140395"/>
        <dbReference type="EC" id="2.7.7.48"/>
    </reaction>
</comment>
<dbReference type="RefSeq" id="XP_007829567.1">
    <property type="nucleotide sequence ID" value="XM_007831376.1"/>
</dbReference>
<dbReference type="PANTHER" id="PTHR23079:SF55">
    <property type="entry name" value="RNA-DIRECTED RNA POLYMERASE"/>
    <property type="match status" value="1"/>
</dbReference>
<dbReference type="InterPro" id="IPR007855">
    <property type="entry name" value="RDRP"/>
</dbReference>
<evidence type="ECO:0000259" key="3">
    <source>
        <dbReference type="Pfam" id="PF05183"/>
    </source>
</evidence>
<dbReference type="SUPFAM" id="SSF54928">
    <property type="entry name" value="RNA-binding domain, RBD"/>
    <property type="match status" value="1"/>
</dbReference>
<evidence type="ECO:0000256" key="2">
    <source>
        <dbReference type="SAM" id="MobiDB-lite"/>
    </source>
</evidence>
<dbReference type="eggNOG" id="KOG0988">
    <property type="taxonomic scope" value="Eukaryota"/>
</dbReference>
<feature type="region of interest" description="Disordered" evidence="2">
    <location>
        <begin position="1"/>
        <end position="52"/>
    </location>
</feature>
<dbReference type="HOGENOM" id="CLU_001366_0_1_1"/>
<dbReference type="STRING" id="1229662.W3XFG7"/>
<dbReference type="CDD" id="cd00590">
    <property type="entry name" value="RRM_SF"/>
    <property type="match status" value="1"/>
</dbReference>
<proteinExistence type="inferred from homology"/>
<evidence type="ECO:0000313" key="4">
    <source>
        <dbReference type="EMBL" id="ETS84770.1"/>
    </source>
</evidence>
<dbReference type="GO" id="GO:0030422">
    <property type="term" value="P:siRNA processing"/>
    <property type="evidence" value="ECO:0007669"/>
    <property type="project" value="TreeGrafter"/>
</dbReference>
<feature type="compositionally biased region" description="Low complexity" evidence="2">
    <location>
        <begin position="1311"/>
        <end position="1335"/>
    </location>
</feature>
<sequence>MSQFSDSKSDNRWPKPVPRPVPTQNPRSRPRSNNASHQRNHQSSSQVVRQDWKQQREVTVMLSRMPPTTTATDIFQSLETYGRVASITIPQARREERTRHAYVDFLPAPDNAFWSSGSITIRVGGGSRKVQINLEPPRRPRLIMSPTRPGLKYSEYSILNMLSLDFGFLSDEHVIDVMKTAQHPKFSPILIVNFRYKRIEIRFTCTIKDPRREDKSIVGIHEAVGKMEAQSQAVEFRADIQFLHLQKAFFVDTSPEHWCLVLPQNHPPKFWKRRSQISSSHQTDDNRWSALDTWVRTTEISYSDWTTQLPITACDPFQHIDMGKWTTYRLNFDKSELPTWLQMQSALKDFNIHFIPTDADTFTWQPGRNSNFREALDDPDDADTADPLALLFQTNKIQLSWEVRWQLEAAISQGIFIEQSITPEFLKKLAEKDNLQTEGGQSLQLTNGNTVRKRNMAVNWAKYALEYATEAGRPIYNPMSLFDDRSAMTHYTSNLLPEHCTWVRKVVVTPSRIYLASPVPETTNRVLRHYEIISDRFLRVQFTDERNEGKVHPLPNSDSSDALFSKVYRTLRNGIRIGDKHFHFLAFGNSQFREHGAYFFSPTPTISCDDIRDWMGDFSHINVVGKYASRLGQCFSTTRDPKALNVGSSVTHIPDIEANGWTFSDGVGKISSWMATEIAKKLKVYSNGRVPSAFQFRHGGSKGILVVWPQNFNEISIRPSQKKFTAQAKNLEIIRASRFSVATLNRQTIAILSCLGVPDEAFITLAKHQLSDYSTAMSDPEMALRLLKQFTDENGMTTTIAQMIEDGFMKTKEPFVMSLLQLWGAWSMKLLREKARIVVEHGAFVFGCIDETRTLRGQQKVNEANFAKDRSKLPQIFIQVPIPGHPNDFRVIEGLCIVGRNPSLHPGDLRVVEAVNTDHPDLKALRNVVVFPADGERDIASMCSGGDLDGDDYFVMWDQQLIPQEWNHPPMIHDAAEPKIVKQDITVKDICRFFVEYMKNDSLSTIALAHLVWSDRSMDGPKSPQCVELAQLHSNAVDYSKTGHPAQIPRTLRPQQWPHFMERNPDKSYHSRKILGKLYDLVAKADFSPDLEASFDGRILRRYNLSDDLLTRARGMKTQYDIAMHRIMTQREIKTEFEVWTAFVLSKNRFGSNYKIQEDMGPVITSLRDRFIQACLEQAGAEDAATQDRDHKILNEFVAAMYVVTWEEVQIAIQEWHDTRTIAGTVVPKRSQAQKPLISFPWLFERELGRMVIDCSIENMELAVLPPVPQIVDAENIKEAEQCIAASLKDGRLYHRGSEVFTSAVEDDISISNRSQSSSPSRIGRTSTSSPSISNEDTMATSSSEKATETEEIEEIEEIEVEVENDISTGMDALQKLALKFSDDDDDDE</sequence>
<protein>
    <recommendedName>
        <fullName evidence="1">RNA-dependent RNA polymerase</fullName>
        <ecNumber evidence="1">2.7.7.48</ecNumber>
    </recommendedName>
</protein>
<keyword evidence="1" id="KW-0548">Nucleotidyltransferase</keyword>
<dbReference type="InterPro" id="IPR035979">
    <property type="entry name" value="RBD_domain_sf"/>
</dbReference>
<dbReference type="GO" id="GO:0003723">
    <property type="term" value="F:RNA binding"/>
    <property type="evidence" value="ECO:0007669"/>
    <property type="project" value="UniProtKB-KW"/>
</dbReference>
<dbReference type="KEGG" id="pfy:PFICI_02795"/>
<keyword evidence="1" id="KW-0696">RNA-directed RNA polymerase</keyword>
<feature type="domain" description="RDRP core" evidence="3">
    <location>
        <begin position="508"/>
        <end position="1080"/>
    </location>
</feature>
<dbReference type="EMBL" id="KI912110">
    <property type="protein sequence ID" value="ETS84770.1"/>
    <property type="molecule type" value="Genomic_DNA"/>
</dbReference>
<evidence type="ECO:0000256" key="1">
    <source>
        <dbReference type="RuleBase" id="RU363098"/>
    </source>
</evidence>
<dbReference type="GeneID" id="19267808"/>
<evidence type="ECO:0000313" key="5">
    <source>
        <dbReference type="Proteomes" id="UP000030651"/>
    </source>
</evidence>
<dbReference type="InParanoid" id="W3XFG7"/>
<keyword evidence="1" id="KW-0694">RNA-binding</keyword>